<dbReference type="CDD" id="cd00067">
    <property type="entry name" value="GAL4"/>
    <property type="match status" value="1"/>
</dbReference>
<dbReference type="PROSITE" id="PS50048">
    <property type="entry name" value="ZN2_CY6_FUNGAL_2"/>
    <property type="match status" value="1"/>
</dbReference>
<evidence type="ECO:0000256" key="3">
    <source>
        <dbReference type="SAM" id="MobiDB-lite"/>
    </source>
</evidence>
<gene>
    <name evidence="5" type="ORF">TPAR_08822</name>
</gene>
<dbReference type="GO" id="GO:0006351">
    <property type="term" value="P:DNA-templated transcription"/>
    <property type="evidence" value="ECO:0007669"/>
    <property type="project" value="InterPro"/>
</dbReference>
<feature type="compositionally biased region" description="Polar residues" evidence="3">
    <location>
        <begin position="13"/>
        <end position="31"/>
    </location>
</feature>
<dbReference type="SUPFAM" id="SSF57701">
    <property type="entry name" value="Zn2/Cys6 DNA-binding domain"/>
    <property type="match status" value="1"/>
</dbReference>
<keyword evidence="6" id="KW-1185">Reference proteome</keyword>
<dbReference type="SMART" id="SM00066">
    <property type="entry name" value="GAL4"/>
    <property type="match status" value="1"/>
</dbReference>
<dbReference type="STRING" id="94208.A0A2S4KL96"/>
<dbReference type="AlphaFoldDB" id="A0A2S4KL96"/>
<feature type="domain" description="Zn(2)-C6 fungal-type" evidence="4">
    <location>
        <begin position="53"/>
        <end position="83"/>
    </location>
</feature>
<dbReference type="PROSITE" id="PS00463">
    <property type="entry name" value="ZN2_CY6_FUNGAL_1"/>
    <property type="match status" value="1"/>
</dbReference>
<sequence>MSRSALAEEGVAQTGSSSGQEQGPSNSSLSEAATVDGENYRRGGGPKPRVSIACTMCRSQHLRCDAVMPTCSRCRAGNKRCIYTNLRRRRRKQLTSMESAPSLPREVDEALAGSTHAAHLPSPRDGRSHEAQELFSAYGEAGYALQPIISAVDSSLATSRPLDGFYAYFYQGHPFVLPRAHLVSHFERDADSVTHLVSIMTFIGSLYIHDSRSERYRQEAEEALANELPHSGFSVQSLLLFALALEWSGDMERASTALERAKCIALTIGIHRQSFATEHGQGYPILEESWRRTWWDLYVIDALFAGIRHLPTFSLWNVDYDADLPSEEEDYIVADIPLPRTLQEYDNRGFEDGNVGFSSFTYLIDAARILGATLAAGDVLGKSPLSLVKNAEANIMSWDLHLPHSKRDPVRPDGTVDEIMFRAHMMINTSVPGPARVLAMPRSMLHYSAMELLCSKYAPPLPAEVLPPEEQHHERHTFKAIRAAKACVDLFTISSQPTTHSPFIMCMGSMATATHMSACEYLLKGSEYTYARDRVRVFLGILKAFEHIWPQASRWSSEIKLMAKAVFESRDAGGNLILGDPLRPLPSVAGTGLSDIRVEDLEVLPANNDMNGALGIEGMEDLQDAFTQDSVGFT</sequence>
<name>A0A2S4KL96_9HYPO</name>
<dbReference type="Proteomes" id="UP000237481">
    <property type="component" value="Unassembled WGS sequence"/>
</dbReference>
<dbReference type="InterPro" id="IPR001138">
    <property type="entry name" value="Zn2Cys6_DnaBD"/>
</dbReference>
<dbReference type="InterPro" id="IPR036864">
    <property type="entry name" value="Zn2-C6_fun-type_DNA-bd_sf"/>
</dbReference>
<reference evidence="5 6" key="1">
    <citation type="submission" date="2018-01" db="EMBL/GenBank/DDBJ databases">
        <title>Harnessing the power of phylogenomics to disentangle the directionality and signatures of interkingdom host jumping in the parasitic fungal genus Tolypocladium.</title>
        <authorList>
            <person name="Quandt C.A."/>
            <person name="Patterson W."/>
            <person name="Spatafora J.W."/>
        </authorList>
    </citation>
    <scope>NUCLEOTIDE SEQUENCE [LARGE SCALE GENOMIC DNA]</scope>
    <source>
        <strain evidence="5 6">NRBC 100945</strain>
    </source>
</reference>
<proteinExistence type="predicted"/>
<dbReference type="Pfam" id="PF00172">
    <property type="entry name" value="Zn_clus"/>
    <property type="match status" value="1"/>
</dbReference>
<dbReference type="PANTHER" id="PTHR47431:SF4">
    <property type="entry name" value="ZN(II)2CYS6 TRANSCRIPTION FACTOR (EUROFUNG)"/>
    <property type="match status" value="1"/>
</dbReference>
<dbReference type="OrthoDB" id="10067394at2759"/>
<dbReference type="GO" id="GO:0008270">
    <property type="term" value="F:zinc ion binding"/>
    <property type="evidence" value="ECO:0007669"/>
    <property type="project" value="InterPro"/>
</dbReference>
<evidence type="ECO:0000256" key="2">
    <source>
        <dbReference type="ARBA" id="ARBA00023242"/>
    </source>
</evidence>
<comment type="caution">
    <text evidence="5">The sequence shown here is derived from an EMBL/GenBank/DDBJ whole genome shotgun (WGS) entry which is preliminary data.</text>
</comment>
<dbReference type="GO" id="GO:0003677">
    <property type="term" value="F:DNA binding"/>
    <property type="evidence" value="ECO:0007669"/>
    <property type="project" value="InterPro"/>
</dbReference>
<dbReference type="InterPro" id="IPR007219">
    <property type="entry name" value="XnlR_reg_dom"/>
</dbReference>
<dbReference type="Pfam" id="PF04082">
    <property type="entry name" value="Fungal_trans"/>
    <property type="match status" value="1"/>
</dbReference>
<keyword evidence="1" id="KW-0479">Metal-binding</keyword>
<dbReference type="PANTHER" id="PTHR47431">
    <property type="entry name" value="ZN(II)2CYS6 TRANSCRIPTION FACTOR (EUROFUNG)-RELATED"/>
    <property type="match status" value="1"/>
</dbReference>
<dbReference type="GO" id="GO:0000981">
    <property type="term" value="F:DNA-binding transcription factor activity, RNA polymerase II-specific"/>
    <property type="evidence" value="ECO:0007669"/>
    <property type="project" value="InterPro"/>
</dbReference>
<evidence type="ECO:0000256" key="1">
    <source>
        <dbReference type="ARBA" id="ARBA00022723"/>
    </source>
</evidence>
<protein>
    <recommendedName>
        <fullName evidence="4">Zn(2)-C6 fungal-type domain-containing protein</fullName>
    </recommendedName>
</protein>
<evidence type="ECO:0000313" key="6">
    <source>
        <dbReference type="Proteomes" id="UP000237481"/>
    </source>
</evidence>
<accession>A0A2S4KL96</accession>
<dbReference type="EMBL" id="PKSG01001118">
    <property type="protein sequence ID" value="POR30976.1"/>
    <property type="molecule type" value="Genomic_DNA"/>
</dbReference>
<organism evidence="5 6">
    <name type="scientific">Tolypocladium paradoxum</name>
    <dbReference type="NCBI Taxonomy" id="94208"/>
    <lineage>
        <taxon>Eukaryota</taxon>
        <taxon>Fungi</taxon>
        <taxon>Dikarya</taxon>
        <taxon>Ascomycota</taxon>
        <taxon>Pezizomycotina</taxon>
        <taxon>Sordariomycetes</taxon>
        <taxon>Hypocreomycetidae</taxon>
        <taxon>Hypocreales</taxon>
        <taxon>Ophiocordycipitaceae</taxon>
        <taxon>Tolypocladium</taxon>
    </lineage>
</organism>
<feature type="region of interest" description="Disordered" evidence="3">
    <location>
        <begin position="1"/>
        <end position="45"/>
    </location>
</feature>
<evidence type="ECO:0000259" key="4">
    <source>
        <dbReference type="PROSITE" id="PS50048"/>
    </source>
</evidence>
<dbReference type="CDD" id="cd12148">
    <property type="entry name" value="fungal_TF_MHR"/>
    <property type="match status" value="1"/>
</dbReference>
<keyword evidence="2" id="KW-0539">Nucleus</keyword>
<dbReference type="Gene3D" id="4.10.240.10">
    <property type="entry name" value="Zn(2)-C6 fungal-type DNA-binding domain"/>
    <property type="match status" value="1"/>
</dbReference>
<evidence type="ECO:0000313" key="5">
    <source>
        <dbReference type="EMBL" id="POR30976.1"/>
    </source>
</evidence>